<gene>
    <name evidence="1" type="ORF">hbim_03232</name>
</gene>
<reference evidence="1" key="1">
    <citation type="submission" date="2023-03" db="EMBL/GenBank/DDBJ databases">
        <title>Draft genome sequence of a Mycolicibacterium mageritense strain H4_3_1 isolated from a hybrid biological-inorganic system reactor.</title>
        <authorList>
            <person name="Feng X."/>
            <person name="Kazama D."/>
            <person name="Sato K."/>
            <person name="Kobayashi H."/>
        </authorList>
    </citation>
    <scope>NUCLEOTIDE SEQUENCE</scope>
    <source>
        <strain evidence="1">H4_3_1</strain>
    </source>
</reference>
<dbReference type="AlphaFoldDB" id="A0AAI8TUN5"/>
<evidence type="ECO:0000313" key="1">
    <source>
        <dbReference type="EMBL" id="BDY29294.1"/>
    </source>
</evidence>
<dbReference type="InterPro" id="IPR053714">
    <property type="entry name" value="Iso_Racemase_Enz_sf"/>
</dbReference>
<dbReference type="RefSeq" id="WP_197747970.1">
    <property type="nucleotide sequence ID" value="NZ_AP022567.1"/>
</dbReference>
<sequence length="202" mass="21437">MAPIHEAFAERWPEAELVDLLDTGLTIDRARTTALTSRLIDRFVSFAEYGHLAGASGILATCSAFGPAIELAGKRLPIPVMKPNEAMFRAALGQGTRIAMLATFAPAVASMSAEFAQMSRDGELHTVVVEEAIHALRRGDVAHHNRLVAGRAADLGDYDAIMLAHFSTSHAATEVRAAVNVPVFTAPESAVLAIRAAVAKPI</sequence>
<dbReference type="EMBL" id="AP027452">
    <property type="protein sequence ID" value="BDY29294.1"/>
    <property type="molecule type" value="Genomic_DNA"/>
</dbReference>
<dbReference type="Gene3D" id="3.40.50.12500">
    <property type="match status" value="1"/>
</dbReference>
<dbReference type="Proteomes" id="UP001241092">
    <property type="component" value="Chromosome"/>
</dbReference>
<accession>A0AAI8TUN5</accession>
<protein>
    <recommendedName>
        <fullName evidence="3">Arylsulfatase</fullName>
    </recommendedName>
</protein>
<evidence type="ECO:0000313" key="2">
    <source>
        <dbReference type="Proteomes" id="UP001241092"/>
    </source>
</evidence>
<name>A0AAI8TUN5_MYCME</name>
<organism evidence="1 2">
    <name type="scientific">Mycolicibacterium mageritense</name>
    <name type="common">Mycobacterium mageritense</name>
    <dbReference type="NCBI Taxonomy" id="53462"/>
    <lineage>
        <taxon>Bacteria</taxon>
        <taxon>Bacillati</taxon>
        <taxon>Actinomycetota</taxon>
        <taxon>Actinomycetes</taxon>
        <taxon>Mycobacteriales</taxon>
        <taxon>Mycobacteriaceae</taxon>
        <taxon>Mycolicibacterium</taxon>
    </lineage>
</organism>
<evidence type="ECO:0008006" key="3">
    <source>
        <dbReference type="Google" id="ProtNLM"/>
    </source>
</evidence>
<proteinExistence type="predicted"/>